<keyword evidence="3" id="KW-1185">Reference proteome</keyword>
<feature type="domain" description="Fungal-type protein kinase" evidence="1">
    <location>
        <begin position="1"/>
        <end position="66"/>
    </location>
</feature>
<dbReference type="Proteomes" id="UP000324639">
    <property type="component" value="Chromosome Bgt_-01"/>
</dbReference>
<sequence length="86" mass="9618">RFAHGFCLHKNHLELWVVDRSGGYSSGEIKITESQEKLIRALSSYMPMSDEELGLNSFVSYVGQHATLPSQMAMILGSKLRSCQTL</sequence>
<proteinExistence type="predicted"/>
<dbReference type="Pfam" id="PF17667">
    <property type="entry name" value="Pkinase_fungal"/>
    <property type="match status" value="1"/>
</dbReference>
<evidence type="ECO:0000313" key="2">
    <source>
        <dbReference type="EMBL" id="VCU38801.1"/>
    </source>
</evidence>
<evidence type="ECO:0000259" key="1">
    <source>
        <dbReference type="Pfam" id="PF17667"/>
    </source>
</evidence>
<feature type="non-terminal residue" evidence="2">
    <location>
        <position position="1"/>
    </location>
</feature>
<organism evidence="2 3">
    <name type="scientific">Blumeria graminis f. sp. tritici</name>
    <dbReference type="NCBI Taxonomy" id="62690"/>
    <lineage>
        <taxon>Eukaryota</taxon>
        <taxon>Fungi</taxon>
        <taxon>Dikarya</taxon>
        <taxon>Ascomycota</taxon>
        <taxon>Pezizomycotina</taxon>
        <taxon>Leotiomycetes</taxon>
        <taxon>Erysiphales</taxon>
        <taxon>Erysiphaceae</taxon>
        <taxon>Blumeria</taxon>
    </lineage>
</organism>
<evidence type="ECO:0000313" key="3">
    <source>
        <dbReference type="Proteomes" id="UP000324639"/>
    </source>
</evidence>
<accession>A0A9X9L6R9</accession>
<dbReference type="AlphaFoldDB" id="A0A9X9L6R9"/>
<gene>
    <name evidence="2" type="ORF">BGT96224V316_LOCUS58</name>
</gene>
<dbReference type="InterPro" id="IPR040976">
    <property type="entry name" value="Pkinase_fungal"/>
</dbReference>
<reference evidence="2 3" key="1">
    <citation type="submission" date="2018-08" db="EMBL/GenBank/DDBJ databases">
        <authorList>
            <person name="Muller C M."/>
        </authorList>
    </citation>
    <scope>NUCLEOTIDE SEQUENCE [LARGE SCALE GENOMIC DNA]</scope>
</reference>
<protein>
    <submittedName>
        <fullName evidence="2">Bgt-50054</fullName>
    </submittedName>
</protein>
<dbReference type="EMBL" id="LR026984">
    <property type="protein sequence ID" value="VCU38801.1"/>
    <property type="molecule type" value="Genomic_DNA"/>
</dbReference>
<name>A0A9X9L6R9_BLUGR</name>